<evidence type="ECO:0000256" key="1">
    <source>
        <dbReference type="ARBA" id="ARBA00005953"/>
    </source>
</evidence>
<dbReference type="Gene3D" id="3.10.129.10">
    <property type="entry name" value="Hotdog Thioesterase"/>
    <property type="match status" value="1"/>
</dbReference>
<dbReference type="InterPro" id="IPR050563">
    <property type="entry name" value="4-hydroxybenzoyl-CoA_TE"/>
</dbReference>
<dbReference type="EC" id="3.1.2.-" evidence="3"/>
<reference evidence="4" key="1">
    <citation type="journal article" date="2019" name="Int. J. Syst. Evol. Microbiol.">
        <title>The Global Catalogue of Microorganisms (GCM) 10K type strain sequencing project: providing services to taxonomists for standard genome sequencing and annotation.</title>
        <authorList>
            <consortium name="The Broad Institute Genomics Platform"/>
            <consortium name="The Broad Institute Genome Sequencing Center for Infectious Disease"/>
            <person name="Wu L."/>
            <person name="Ma J."/>
        </authorList>
    </citation>
    <scope>NUCLEOTIDE SEQUENCE [LARGE SCALE GENOMIC DNA]</scope>
    <source>
        <strain evidence="4">KCTC 52487</strain>
    </source>
</reference>
<comment type="caution">
    <text evidence="3">The sequence shown here is derived from an EMBL/GenBank/DDBJ whole genome shotgun (WGS) entry which is preliminary data.</text>
</comment>
<comment type="similarity">
    <text evidence="1">Belongs to the 4-hydroxybenzoyl-CoA thioesterase family.</text>
</comment>
<keyword evidence="4" id="KW-1185">Reference proteome</keyword>
<dbReference type="Proteomes" id="UP001595379">
    <property type="component" value="Unassembled WGS sequence"/>
</dbReference>
<evidence type="ECO:0000256" key="2">
    <source>
        <dbReference type="ARBA" id="ARBA00022801"/>
    </source>
</evidence>
<dbReference type="SUPFAM" id="SSF54637">
    <property type="entry name" value="Thioesterase/thiol ester dehydrase-isomerase"/>
    <property type="match status" value="1"/>
</dbReference>
<dbReference type="Pfam" id="PF13279">
    <property type="entry name" value="4HBT_2"/>
    <property type="match status" value="1"/>
</dbReference>
<dbReference type="GO" id="GO:0016787">
    <property type="term" value="F:hydrolase activity"/>
    <property type="evidence" value="ECO:0007669"/>
    <property type="project" value="UniProtKB-KW"/>
</dbReference>
<dbReference type="InterPro" id="IPR029069">
    <property type="entry name" value="HotDog_dom_sf"/>
</dbReference>
<evidence type="ECO:0000313" key="3">
    <source>
        <dbReference type="EMBL" id="MFC2926851.1"/>
    </source>
</evidence>
<organism evidence="3 4">
    <name type="scientific">Hyphobacterium vulgare</name>
    <dbReference type="NCBI Taxonomy" id="1736751"/>
    <lineage>
        <taxon>Bacteria</taxon>
        <taxon>Pseudomonadati</taxon>
        <taxon>Pseudomonadota</taxon>
        <taxon>Alphaproteobacteria</taxon>
        <taxon>Maricaulales</taxon>
        <taxon>Maricaulaceae</taxon>
        <taxon>Hyphobacterium</taxon>
    </lineage>
</organism>
<dbReference type="RefSeq" id="WP_343165177.1">
    <property type="nucleotide sequence ID" value="NZ_JBHRSV010000026.1"/>
</dbReference>
<dbReference type="EMBL" id="JBHRSV010000026">
    <property type="protein sequence ID" value="MFC2926851.1"/>
    <property type="molecule type" value="Genomic_DNA"/>
</dbReference>
<sequence>MTTGLGAKSYETAFRTRRIAQPEDIDFMGHVNNLVYLRWAAEVAGQHWMTVASPEMQAMGLWVVLRHEIDYRGELVEGDEVEISTWLGEAKGARYGRHIDIRKPGAAKPSASVHTVWGYIDTATRRPKRVPPEVFETFGLSPEG</sequence>
<dbReference type="CDD" id="cd00586">
    <property type="entry name" value="4HBT"/>
    <property type="match status" value="1"/>
</dbReference>
<evidence type="ECO:0000313" key="4">
    <source>
        <dbReference type="Proteomes" id="UP001595379"/>
    </source>
</evidence>
<keyword evidence="2 3" id="KW-0378">Hydrolase</keyword>
<name>A0ABV6ZZB3_9PROT</name>
<dbReference type="PANTHER" id="PTHR31793">
    <property type="entry name" value="4-HYDROXYBENZOYL-COA THIOESTERASE FAMILY MEMBER"/>
    <property type="match status" value="1"/>
</dbReference>
<gene>
    <name evidence="3" type="ORF">ACFOOR_12105</name>
</gene>
<proteinExistence type="inferred from homology"/>
<protein>
    <submittedName>
        <fullName evidence="3">Acyl-CoA thioesterase</fullName>
        <ecNumber evidence="3">3.1.2.-</ecNumber>
    </submittedName>
</protein>
<dbReference type="PANTHER" id="PTHR31793:SF27">
    <property type="entry name" value="NOVEL THIOESTERASE SUPERFAMILY DOMAIN AND SAPOSIN A-TYPE DOMAIN CONTAINING PROTEIN (0610012H03RIK)"/>
    <property type="match status" value="1"/>
</dbReference>
<accession>A0ABV6ZZB3</accession>